<dbReference type="NCBIfam" id="TIGR00877">
    <property type="entry name" value="purD"/>
    <property type="match status" value="1"/>
</dbReference>
<evidence type="ECO:0000256" key="7">
    <source>
        <dbReference type="ARBA" id="ARBA00022741"/>
    </source>
</evidence>
<keyword evidence="6" id="KW-0479">Metal-binding</keyword>
<dbReference type="EC" id="6.3.4.13" evidence="4 14"/>
<dbReference type="FunFam" id="3.30.470.20:FF:000018">
    <property type="entry name" value="Trifunctional purine biosynthetic protein adenosine-3"/>
    <property type="match status" value="1"/>
</dbReference>
<dbReference type="InterPro" id="IPR020562">
    <property type="entry name" value="PRibGlycinamide_synth_N"/>
</dbReference>
<dbReference type="Gene3D" id="3.90.600.10">
    <property type="entry name" value="Phosphoribosylglycinamide synthetase, C-terminal domain"/>
    <property type="match status" value="1"/>
</dbReference>
<dbReference type="SUPFAM" id="SSF51246">
    <property type="entry name" value="Rudiment single hybrid motif"/>
    <property type="match status" value="1"/>
</dbReference>
<comment type="cofactor">
    <cofactor evidence="2">
        <name>Mg(2+)</name>
        <dbReference type="ChEBI" id="CHEBI:18420"/>
    </cofactor>
</comment>
<keyword evidence="5 14" id="KW-0436">Ligase</keyword>
<dbReference type="InterPro" id="IPR037123">
    <property type="entry name" value="PRibGlycinamide_synth_C_sf"/>
</dbReference>
<dbReference type="EMBL" id="MEUJ01000002">
    <property type="protein sequence ID" value="OGC40743.1"/>
    <property type="molecule type" value="Genomic_DNA"/>
</dbReference>
<dbReference type="Gene3D" id="3.30.470.20">
    <property type="entry name" value="ATP-grasp fold, B domain"/>
    <property type="match status" value="1"/>
</dbReference>
<dbReference type="FunFam" id="3.40.50.20:FF:000006">
    <property type="entry name" value="Phosphoribosylamine--glycine ligase, chloroplastic"/>
    <property type="match status" value="1"/>
</dbReference>
<dbReference type="AlphaFoldDB" id="A0A1F4U8X7"/>
<dbReference type="Proteomes" id="UP000179242">
    <property type="component" value="Unassembled WGS sequence"/>
</dbReference>
<dbReference type="Pfam" id="PF02844">
    <property type="entry name" value="GARS_N"/>
    <property type="match status" value="1"/>
</dbReference>
<dbReference type="GO" id="GO:0009113">
    <property type="term" value="P:purine nucleobase biosynthetic process"/>
    <property type="evidence" value="ECO:0007669"/>
    <property type="project" value="InterPro"/>
</dbReference>
<proteinExistence type="inferred from homology"/>
<evidence type="ECO:0000313" key="17">
    <source>
        <dbReference type="EMBL" id="OGC40743.1"/>
    </source>
</evidence>
<dbReference type="Gene3D" id="3.30.1490.20">
    <property type="entry name" value="ATP-grasp fold, A domain"/>
    <property type="match status" value="1"/>
</dbReference>
<keyword evidence="8 14" id="KW-0658">Purine biosynthesis</keyword>
<dbReference type="GO" id="GO:0004637">
    <property type="term" value="F:phosphoribosylamine-glycine ligase activity"/>
    <property type="evidence" value="ECO:0007669"/>
    <property type="project" value="UniProtKB-UniRule"/>
</dbReference>
<dbReference type="InterPro" id="IPR016185">
    <property type="entry name" value="PreATP-grasp_dom_sf"/>
</dbReference>
<dbReference type="Pfam" id="PF02843">
    <property type="entry name" value="GARS_C"/>
    <property type="match status" value="1"/>
</dbReference>
<dbReference type="PROSITE" id="PS00184">
    <property type="entry name" value="GARS"/>
    <property type="match status" value="1"/>
</dbReference>
<comment type="catalytic activity">
    <reaction evidence="14">
        <text>5-phospho-beta-D-ribosylamine + glycine + ATP = N(1)-(5-phospho-beta-D-ribosyl)glycinamide + ADP + phosphate + H(+)</text>
        <dbReference type="Rhea" id="RHEA:17453"/>
        <dbReference type="ChEBI" id="CHEBI:15378"/>
        <dbReference type="ChEBI" id="CHEBI:30616"/>
        <dbReference type="ChEBI" id="CHEBI:43474"/>
        <dbReference type="ChEBI" id="CHEBI:57305"/>
        <dbReference type="ChEBI" id="CHEBI:58681"/>
        <dbReference type="ChEBI" id="CHEBI:143788"/>
        <dbReference type="ChEBI" id="CHEBI:456216"/>
        <dbReference type="EC" id="6.3.4.13"/>
    </reaction>
</comment>
<dbReference type="SUPFAM" id="SSF52440">
    <property type="entry name" value="PreATP-grasp domain"/>
    <property type="match status" value="1"/>
</dbReference>
<keyword evidence="10" id="KW-0464">Manganese</keyword>
<dbReference type="SMART" id="SM01209">
    <property type="entry name" value="GARS_A"/>
    <property type="match status" value="1"/>
</dbReference>
<dbReference type="InterPro" id="IPR000115">
    <property type="entry name" value="PRibGlycinamide_synth"/>
</dbReference>
<evidence type="ECO:0000256" key="13">
    <source>
        <dbReference type="ARBA" id="ARBA00042864"/>
    </source>
</evidence>
<dbReference type="GO" id="GO:0005524">
    <property type="term" value="F:ATP binding"/>
    <property type="evidence" value="ECO:0007669"/>
    <property type="project" value="UniProtKB-UniRule"/>
</dbReference>
<comment type="cofactor">
    <cofactor evidence="1">
        <name>Mn(2+)</name>
        <dbReference type="ChEBI" id="CHEBI:29035"/>
    </cofactor>
</comment>
<sequence>MKVLIIGSGGREHTLAWKISQSPKLTKLYCAPGNAGTAIVAENVPIADNDIAGLKDFAVKNSIDLTIVGPEIPLVMGIVDEFEAAGLKIFGPSKAAAKIEGSKIFAKNLMHKYNIPTAEAIVYEKVEDALNFVKKVGTPIVIKVDGLAAGKGVFVAKDQKEAEEAVKRILVDKEFGAAGNKIIVEECLKGEEVSILAITDGETILPLASAQDHKRVFDRDEGPNTGGMGAYSPAPIATSELLNMVQEKVLKKTVAALKEAGIIYKGILYCGLMMTASGPMVLEFNCRFGDPETQVILPRMKNDLLEVILSTLDSRLSTIALDWDPRSAVCVVLAAGGYPGNYEKGIEIKGLDNVKDGVVFHAGTKAVDVKITTNGGRVLGVVGLGAPLKEAIRKAYDAVKQINFDKMHFRKDIGAKALK</sequence>
<gene>
    <name evidence="14" type="primary">purD</name>
    <name evidence="17" type="ORF">A2438_00375</name>
</gene>
<evidence type="ECO:0000256" key="5">
    <source>
        <dbReference type="ARBA" id="ARBA00022598"/>
    </source>
</evidence>
<evidence type="ECO:0000256" key="10">
    <source>
        <dbReference type="ARBA" id="ARBA00023211"/>
    </source>
</evidence>
<comment type="similarity">
    <text evidence="11 14">Belongs to the GARS family.</text>
</comment>
<feature type="domain" description="ATP-grasp" evidence="16">
    <location>
        <begin position="107"/>
        <end position="313"/>
    </location>
</feature>
<evidence type="ECO:0000256" key="6">
    <source>
        <dbReference type="ARBA" id="ARBA00022723"/>
    </source>
</evidence>
<dbReference type="Gene3D" id="3.40.50.20">
    <property type="match status" value="1"/>
</dbReference>
<dbReference type="SMART" id="SM01210">
    <property type="entry name" value="GARS_C"/>
    <property type="match status" value="1"/>
</dbReference>
<evidence type="ECO:0000256" key="8">
    <source>
        <dbReference type="ARBA" id="ARBA00022755"/>
    </source>
</evidence>
<evidence type="ECO:0000259" key="16">
    <source>
        <dbReference type="PROSITE" id="PS50975"/>
    </source>
</evidence>
<evidence type="ECO:0000256" key="14">
    <source>
        <dbReference type="HAMAP-Rule" id="MF_00138"/>
    </source>
</evidence>
<evidence type="ECO:0000256" key="9">
    <source>
        <dbReference type="ARBA" id="ARBA00022840"/>
    </source>
</evidence>
<dbReference type="InterPro" id="IPR020560">
    <property type="entry name" value="PRibGlycinamide_synth_C-dom"/>
</dbReference>
<evidence type="ECO:0000256" key="3">
    <source>
        <dbReference type="ARBA" id="ARBA00005174"/>
    </source>
</evidence>
<keyword evidence="7 15" id="KW-0547">Nucleotide-binding</keyword>
<dbReference type="UniPathway" id="UPA00074">
    <property type="reaction ID" value="UER00125"/>
</dbReference>
<comment type="pathway">
    <text evidence="3 14">Purine metabolism; IMP biosynthesis via de novo pathway; N(1)-(5-phospho-D-ribosyl)glycinamide from 5-phospho-alpha-D-ribose 1-diphosphate: step 2/2.</text>
</comment>
<evidence type="ECO:0000313" key="18">
    <source>
        <dbReference type="Proteomes" id="UP000179242"/>
    </source>
</evidence>
<dbReference type="InterPro" id="IPR020561">
    <property type="entry name" value="PRibGlycinamid_synth_ATP-grasp"/>
</dbReference>
<protein>
    <recommendedName>
        <fullName evidence="4 14">Phosphoribosylamine--glycine ligase</fullName>
        <ecNumber evidence="4 14">6.3.4.13</ecNumber>
    </recommendedName>
    <alternativeName>
        <fullName evidence="14">GARS</fullName>
    </alternativeName>
    <alternativeName>
        <fullName evidence="12 14">Glycinamide ribonucleotide synthetase</fullName>
    </alternativeName>
    <alternativeName>
        <fullName evidence="13 14">Phosphoribosylglycinamide synthetase</fullName>
    </alternativeName>
</protein>
<evidence type="ECO:0000256" key="12">
    <source>
        <dbReference type="ARBA" id="ARBA00042242"/>
    </source>
</evidence>
<dbReference type="GO" id="GO:0006189">
    <property type="term" value="P:'de novo' IMP biosynthetic process"/>
    <property type="evidence" value="ECO:0007669"/>
    <property type="project" value="UniProtKB-UniRule"/>
</dbReference>
<dbReference type="PANTHER" id="PTHR43472:SF1">
    <property type="entry name" value="PHOSPHORIBOSYLAMINE--GLYCINE LIGASE, CHLOROPLASTIC"/>
    <property type="match status" value="1"/>
</dbReference>
<evidence type="ECO:0000256" key="1">
    <source>
        <dbReference type="ARBA" id="ARBA00001936"/>
    </source>
</evidence>
<comment type="caution">
    <text evidence="17">The sequence shown here is derived from an EMBL/GenBank/DDBJ whole genome shotgun (WGS) entry which is preliminary data.</text>
</comment>
<dbReference type="InterPro" id="IPR011054">
    <property type="entry name" value="Rudment_hybrid_motif"/>
</dbReference>
<organism evidence="17 18">
    <name type="scientific">candidate division WOR-1 bacterium RIFOXYC2_FULL_46_14</name>
    <dbReference type="NCBI Taxonomy" id="1802587"/>
    <lineage>
        <taxon>Bacteria</taxon>
        <taxon>Bacillati</taxon>
        <taxon>Saganbacteria</taxon>
    </lineage>
</organism>
<evidence type="ECO:0000256" key="15">
    <source>
        <dbReference type="PROSITE-ProRule" id="PRU00409"/>
    </source>
</evidence>
<dbReference type="Pfam" id="PF01071">
    <property type="entry name" value="GARS_A"/>
    <property type="match status" value="1"/>
</dbReference>
<dbReference type="HAMAP" id="MF_00138">
    <property type="entry name" value="GARS"/>
    <property type="match status" value="1"/>
</dbReference>
<reference evidence="17 18" key="1">
    <citation type="journal article" date="2016" name="Nat. Commun.">
        <title>Thousands of microbial genomes shed light on interconnected biogeochemical processes in an aquifer system.</title>
        <authorList>
            <person name="Anantharaman K."/>
            <person name="Brown C.T."/>
            <person name="Hug L.A."/>
            <person name="Sharon I."/>
            <person name="Castelle C.J."/>
            <person name="Probst A.J."/>
            <person name="Thomas B.C."/>
            <person name="Singh A."/>
            <person name="Wilkins M.J."/>
            <person name="Karaoz U."/>
            <person name="Brodie E.L."/>
            <person name="Williams K.H."/>
            <person name="Hubbard S.S."/>
            <person name="Banfield J.F."/>
        </authorList>
    </citation>
    <scope>NUCLEOTIDE SEQUENCE [LARGE SCALE GENOMIC DNA]</scope>
</reference>
<dbReference type="GO" id="GO:0046872">
    <property type="term" value="F:metal ion binding"/>
    <property type="evidence" value="ECO:0007669"/>
    <property type="project" value="UniProtKB-KW"/>
</dbReference>
<evidence type="ECO:0000256" key="11">
    <source>
        <dbReference type="ARBA" id="ARBA00038345"/>
    </source>
</evidence>
<keyword evidence="9 15" id="KW-0067">ATP-binding</keyword>
<dbReference type="InterPro" id="IPR011761">
    <property type="entry name" value="ATP-grasp"/>
</dbReference>
<evidence type="ECO:0000256" key="2">
    <source>
        <dbReference type="ARBA" id="ARBA00001946"/>
    </source>
</evidence>
<dbReference type="InterPro" id="IPR020559">
    <property type="entry name" value="PRibGlycinamide_synth_CS"/>
</dbReference>
<dbReference type="PANTHER" id="PTHR43472">
    <property type="entry name" value="PHOSPHORIBOSYLAMINE--GLYCINE LIGASE"/>
    <property type="match status" value="1"/>
</dbReference>
<name>A0A1F4U8X7_UNCSA</name>
<accession>A0A1F4U8X7</accession>
<evidence type="ECO:0000256" key="4">
    <source>
        <dbReference type="ARBA" id="ARBA00013255"/>
    </source>
</evidence>
<dbReference type="SUPFAM" id="SSF56059">
    <property type="entry name" value="Glutathione synthetase ATP-binding domain-like"/>
    <property type="match status" value="1"/>
</dbReference>
<dbReference type="InterPro" id="IPR013815">
    <property type="entry name" value="ATP_grasp_subdomain_1"/>
</dbReference>
<dbReference type="FunFam" id="3.90.600.10:FF:000001">
    <property type="entry name" value="Trifunctional purine biosynthetic protein adenosine-3"/>
    <property type="match status" value="1"/>
</dbReference>
<dbReference type="PROSITE" id="PS50975">
    <property type="entry name" value="ATP_GRASP"/>
    <property type="match status" value="1"/>
</dbReference>